<evidence type="ECO:0000313" key="3">
    <source>
        <dbReference type="Proteomes" id="UP000813444"/>
    </source>
</evidence>
<reference evidence="2" key="1">
    <citation type="journal article" date="2021" name="Nat. Commun.">
        <title>Genetic determinants of endophytism in the Arabidopsis root mycobiome.</title>
        <authorList>
            <person name="Mesny F."/>
            <person name="Miyauchi S."/>
            <person name="Thiergart T."/>
            <person name="Pickel B."/>
            <person name="Atanasova L."/>
            <person name="Karlsson M."/>
            <person name="Huettel B."/>
            <person name="Barry K.W."/>
            <person name="Haridas S."/>
            <person name="Chen C."/>
            <person name="Bauer D."/>
            <person name="Andreopoulos W."/>
            <person name="Pangilinan J."/>
            <person name="LaButti K."/>
            <person name="Riley R."/>
            <person name="Lipzen A."/>
            <person name="Clum A."/>
            <person name="Drula E."/>
            <person name="Henrissat B."/>
            <person name="Kohler A."/>
            <person name="Grigoriev I.V."/>
            <person name="Martin F.M."/>
            <person name="Hacquard S."/>
        </authorList>
    </citation>
    <scope>NUCLEOTIDE SEQUENCE</scope>
    <source>
        <strain evidence="2">MPI-CAGE-CH-0235</strain>
    </source>
</reference>
<name>A0A8K0SR63_9HYPO</name>
<feature type="signal peptide" evidence="1">
    <location>
        <begin position="1"/>
        <end position="24"/>
    </location>
</feature>
<keyword evidence="3" id="KW-1185">Reference proteome</keyword>
<evidence type="ECO:0000313" key="2">
    <source>
        <dbReference type="EMBL" id="KAH7312610.1"/>
    </source>
</evidence>
<keyword evidence="1" id="KW-0732">Signal</keyword>
<sequence>MSPRYSVPFLGLAIFNILNGKSSAQSFGNNTIVGCDVVDCPLSDDSVLANCQVVNETFVNVGIARIPFRSESPLDGLSWTEGVEFEDGDEGPIYDTRFYLGAPPTLSLGGLGACALFFRRTSDNVFFRTGNPNITEETQGVCEDALSQSCISALNRRALDFEYDFTSVDDACSSLGRHFLQNFDDECEEFAVNGNWSEISVTAIAGQRDLEPISAEQNSTSNCWPVVPKSHELIFVESFREEGDSFVDTIHDKLFGIHPILTVFFPRNSTIITSPESHMTCLKTLSANDGRLVGDQLGDESSASLLSPSKVAFASVISMAISIFWL</sequence>
<evidence type="ECO:0000256" key="1">
    <source>
        <dbReference type="SAM" id="SignalP"/>
    </source>
</evidence>
<dbReference type="Proteomes" id="UP000813444">
    <property type="component" value="Unassembled WGS sequence"/>
</dbReference>
<organism evidence="2 3">
    <name type="scientific">Stachybotrys elegans</name>
    <dbReference type="NCBI Taxonomy" id="80388"/>
    <lineage>
        <taxon>Eukaryota</taxon>
        <taxon>Fungi</taxon>
        <taxon>Dikarya</taxon>
        <taxon>Ascomycota</taxon>
        <taxon>Pezizomycotina</taxon>
        <taxon>Sordariomycetes</taxon>
        <taxon>Hypocreomycetidae</taxon>
        <taxon>Hypocreales</taxon>
        <taxon>Stachybotryaceae</taxon>
        <taxon>Stachybotrys</taxon>
    </lineage>
</organism>
<dbReference type="AlphaFoldDB" id="A0A8K0SR63"/>
<feature type="chain" id="PRO_5035419170" evidence="1">
    <location>
        <begin position="25"/>
        <end position="326"/>
    </location>
</feature>
<dbReference type="PROSITE" id="PS51257">
    <property type="entry name" value="PROKAR_LIPOPROTEIN"/>
    <property type="match status" value="1"/>
</dbReference>
<dbReference type="OrthoDB" id="4154404at2759"/>
<dbReference type="EMBL" id="JAGPNK010000010">
    <property type="protein sequence ID" value="KAH7312610.1"/>
    <property type="molecule type" value="Genomic_DNA"/>
</dbReference>
<gene>
    <name evidence="2" type="ORF">B0I35DRAFT_481053</name>
</gene>
<protein>
    <submittedName>
        <fullName evidence="2">Uncharacterized protein</fullName>
    </submittedName>
</protein>
<comment type="caution">
    <text evidence="2">The sequence shown here is derived from an EMBL/GenBank/DDBJ whole genome shotgun (WGS) entry which is preliminary data.</text>
</comment>
<accession>A0A8K0SR63</accession>
<proteinExistence type="predicted"/>